<dbReference type="RefSeq" id="WP_069966303.1">
    <property type="nucleotide sequence ID" value="NZ_CM124774.1"/>
</dbReference>
<dbReference type="EMBL" id="MJGC01000041">
    <property type="protein sequence ID" value="OEJ76144.1"/>
    <property type="molecule type" value="Genomic_DNA"/>
</dbReference>
<evidence type="ECO:0000256" key="1">
    <source>
        <dbReference type="SAM" id="SignalP"/>
    </source>
</evidence>
<organism evidence="2">
    <name type="scientific">Desertifilum tharense IPPAS B-1220</name>
    <dbReference type="NCBI Taxonomy" id="1781255"/>
    <lineage>
        <taxon>Bacteria</taxon>
        <taxon>Bacillati</taxon>
        <taxon>Cyanobacteriota</taxon>
        <taxon>Cyanophyceae</taxon>
        <taxon>Desertifilales</taxon>
        <taxon>Desertifilaceae</taxon>
        <taxon>Desertifilum</taxon>
    </lineage>
</organism>
<dbReference type="OrthoDB" id="509728at2"/>
<accession>A0A1E5QNF2</accession>
<keyword evidence="1" id="KW-0732">Signal</keyword>
<comment type="caution">
    <text evidence="2">The sequence shown here is derived from an EMBL/GenBank/DDBJ whole genome shotgun (WGS) entry which is preliminary data.</text>
</comment>
<name>A0A1E5QNF2_9CYAN</name>
<dbReference type="AlphaFoldDB" id="A0A1E5QNF2"/>
<dbReference type="STRING" id="1781255.BH720_06210"/>
<feature type="chain" id="PRO_5009184392" evidence="1">
    <location>
        <begin position="26"/>
        <end position="173"/>
    </location>
</feature>
<sequence>MIERIIFKGFWVLTFALGAIAPAVAQPTPSLAPFDITYLRDESTIPPDVITHTSISQTNLTVPSLWWANQQFGRTLVETWFAYPNASQRRVDFVVNRQVWSLLDYLQRYEFVHHMGSVARTYGYNIRIFNRQGEALATYTCDFNVPDSPCDIRLQAAQDGLRGPRQSPLLPSP</sequence>
<protein>
    <submittedName>
        <fullName evidence="2">Uncharacterized protein</fullName>
    </submittedName>
</protein>
<reference evidence="2" key="1">
    <citation type="submission" date="2016-09" db="EMBL/GenBank/DDBJ databases">
        <title>Draft genome of thermotolerant cyanobacterium Desertifilum sp. strain IPPAS B-1220.</title>
        <authorList>
            <person name="Sinetova M.A."/>
            <person name="Bolakhan K."/>
            <person name="Zayadan B.K."/>
            <person name="Mironov K.S."/>
            <person name="Ustinova V."/>
            <person name="Kupriyanova E.V."/>
            <person name="Sidorov R.A."/>
            <person name="Skrypnik A.N."/>
            <person name="Gogoleva N.E."/>
            <person name="Gogolev Y.V."/>
            <person name="Los D.A."/>
        </authorList>
    </citation>
    <scope>NUCLEOTIDE SEQUENCE [LARGE SCALE GENOMIC DNA]</scope>
    <source>
        <strain evidence="2">IPPAS B-1220</strain>
    </source>
</reference>
<evidence type="ECO:0000313" key="2">
    <source>
        <dbReference type="EMBL" id="OEJ76144.1"/>
    </source>
</evidence>
<feature type="signal peptide" evidence="1">
    <location>
        <begin position="1"/>
        <end position="25"/>
    </location>
</feature>
<proteinExistence type="predicted"/>
<gene>
    <name evidence="2" type="ORF">BH720_06210</name>
</gene>